<reference evidence="1" key="1">
    <citation type="journal article" date="2020" name="Nature">
        <title>Giant virus diversity and host interactions through global metagenomics.</title>
        <authorList>
            <person name="Schulz F."/>
            <person name="Roux S."/>
            <person name="Paez-Espino D."/>
            <person name="Jungbluth S."/>
            <person name="Walsh D.A."/>
            <person name="Denef V.J."/>
            <person name="McMahon K.D."/>
            <person name="Konstantinidis K.T."/>
            <person name="Eloe-Fadrosh E.A."/>
            <person name="Kyrpides N.C."/>
            <person name="Woyke T."/>
        </authorList>
    </citation>
    <scope>NUCLEOTIDE SEQUENCE</scope>
    <source>
        <strain evidence="1">GVMAG-M-3300009422-16</strain>
    </source>
</reference>
<evidence type="ECO:0000313" key="1">
    <source>
        <dbReference type="EMBL" id="QHS86929.1"/>
    </source>
</evidence>
<dbReference type="AlphaFoldDB" id="A0A6C0B5V6"/>
<organism evidence="1">
    <name type="scientific">viral metagenome</name>
    <dbReference type="NCBI Taxonomy" id="1070528"/>
    <lineage>
        <taxon>unclassified sequences</taxon>
        <taxon>metagenomes</taxon>
        <taxon>organismal metagenomes</taxon>
    </lineage>
</organism>
<protein>
    <submittedName>
        <fullName evidence="1">Uncharacterized protein</fullName>
    </submittedName>
</protein>
<dbReference type="EMBL" id="MN739066">
    <property type="protein sequence ID" value="QHS86929.1"/>
    <property type="molecule type" value="Genomic_DNA"/>
</dbReference>
<name>A0A6C0B5V6_9ZZZZ</name>
<sequence>MYCYNITMPAKRKMNDYFKKMTAARKNNAKSFVYKGNTYSQMKTKTGMMVYKKK</sequence>
<accession>A0A6C0B5V6</accession>
<proteinExistence type="predicted"/>